<protein>
    <submittedName>
        <fullName evidence="1">Uncharacterized protein</fullName>
    </submittedName>
</protein>
<evidence type="ECO:0000313" key="1">
    <source>
        <dbReference type="EMBL" id="EPS72375.1"/>
    </source>
</evidence>
<dbReference type="GO" id="GO:0009507">
    <property type="term" value="C:chloroplast"/>
    <property type="evidence" value="ECO:0007669"/>
    <property type="project" value="TreeGrafter"/>
</dbReference>
<dbReference type="Proteomes" id="UP000015453">
    <property type="component" value="Unassembled WGS sequence"/>
</dbReference>
<accession>S8CZB0</accession>
<dbReference type="PANTHER" id="PTHR37758:SF1">
    <property type="entry name" value="OS03G0334300 PROTEIN"/>
    <property type="match status" value="1"/>
</dbReference>
<dbReference type="AlphaFoldDB" id="S8CZB0"/>
<organism evidence="1 2">
    <name type="scientific">Genlisea aurea</name>
    <dbReference type="NCBI Taxonomy" id="192259"/>
    <lineage>
        <taxon>Eukaryota</taxon>
        <taxon>Viridiplantae</taxon>
        <taxon>Streptophyta</taxon>
        <taxon>Embryophyta</taxon>
        <taxon>Tracheophyta</taxon>
        <taxon>Spermatophyta</taxon>
        <taxon>Magnoliopsida</taxon>
        <taxon>eudicotyledons</taxon>
        <taxon>Gunneridae</taxon>
        <taxon>Pentapetalae</taxon>
        <taxon>asterids</taxon>
        <taxon>lamiids</taxon>
        <taxon>Lamiales</taxon>
        <taxon>Lentibulariaceae</taxon>
        <taxon>Genlisea</taxon>
    </lineage>
</organism>
<dbReference type="EMBL" id="AUSU01000858">
    <property type="protein sequence ID" value="EPS72375.1"/>
    <property type="molecule type" value="Genomic_DNA"/>
</dbReference>
<proteinExistence type="predicted"/>
<comment type="caution">
    <text evidence="1">The sequence shown here is derived from an EMBL/GenBank/DDBJ whole genome shotgun (WGS) entry which is preliminary data.</text>
</comment>
<evidence type="ECO:0000313" key="2">
    <source>
        <dbReference type="Proteomes" id="UP000015453"/>
    </source>
</evidence>
<keyword evidence="2" id="KW-1185">Reference proteome</keyword>
<sequence>EDEEMMTVMRKSNENCREIGGIVELLECLEKEALSEGEDEGKEPTDYNRRAHIFDTSSTVFKALKQNNS</sequence>
<dbReference type="PANTHER" id="PTHR37758">
    <property type="entry name" value="OS03G0334300 PROTEIN"/>
    <property type="match status" value="1"/>
</dbReference>
<name>S8CZB0_9LAMI</name>
<dbReference type="OrthoDB" id="1576084at2759"/>
<feature type="non-terminal residue" evidence="1">
    <location>
        <position position="1"/>
    </location>
</feature>
<feature type="non-terminal residue" evidence="1">
    <location>
        <position position="69"/>
    </location>
</feature>
<gene>
    <name evidence="1" type="ORF">M569_02385</name>
</gene>
<reference evidence="1 2" key="1">
    <citation type="journal article" date="2013" name="BMC Genomics">
        <title>The miniature genome of a carnivorous plant Genlisea aurea contains a low number of genes and short non-coding sequences.</title>
        <authorList>
            <person name="Leushkin E.V."/>
            <person name="Sutormin R.A."/>
            <person name="Nabieva E.R."/>
            <person name="Penin A.A."/>
            <person name="Kondrashov A.S."/>
            <person name="Logacheva M.D."/>
        </authorList>
    </citation>
    <scope>NUCLEOTIDE SEQUENCE [LARGE SCALE GENOMIC DNA]</scope>
</reference>